<dbReference type="InterPro" id="IPR013087">
    <property type="entry name" value="Znf_C2H2_type"/>
</dbReference>
<evidence type="ECO:0000256" key="1">
    <source>
        <dbReference type="SAM" id="MobiDB-lite"/>
    </source>
</evidence>
<accession>A0A8S1EZA7</accession>
<feature type="compositionally biased region" description="Low complexity" evidence="1">
    <location>
        <begin position="153"/>
        <end position="162"/>
    </location>
</feature>
<keyword evidence="4" id="KW-1185">Reference proteome</keyword>
<evidence type="ECO:0000313" key="4">
    <source>
        <dbReference type="Proteomes" id="UP000494206"/>
    </source>
</evidence>
<dbReference type="OrthoDB" id="5803872at2759"/>
<feature type="domain" description="C2H2-type" evidence="2">
    <location>
        <begin position="351"/>
        <end position="372"/>
    </location>
</feature>
<dbReference type="SMART" id="SM00355">
    <property type="entry name" value="ZnF_C2H2"/>
    <property type="match status" value="4"/>
</dbReference>
<organism evidence="3 4">
    <name type="scientific">Caenorhabditis bovis</name>
    <dbReference type="NCBI Taxonomy" id="2654633"/>
    <lineage>
        <taxon>Eukaryota</taxon>
        <taxon>Metazoa</taxon>
        <taxon>Ecdysozoa</taxon>
        <taxon>Nematoda</taxon>
        <taxon>Chromadorea</taxon>
        <taxon>Rhabditida</taxon>
        <taxon>Rhabditina</taxon>
        <taxon>Rhabditomorpha</taxon>
        <taxon>Rhabditoidea</taxon>
        <taxon>Rhabditidae</taxon>
        <taxon>Peloderinae</taxon>
        <taxon>Caenorhabditis</taxon>
    </lineage>
</organism>
<gene>
    <name evidence="3" type="ORF">CBOVIS_LOCUS7629</name>
</gene>
<protein>
    <recommendedName>
        <fullName evidence="2">C2H2-type domain-containing protein</fullName>
    </recommendedName>
</protein>
<sequence>MSPSSSQIEATPSQNTTQSPQDVDGMRNAFQQIAFLQQYHQLIGNAAAVAPLVAPVAIPPPIVTPIGSSAKGGREMFSIDALLNMAASEQSTPPPDETPAPPPPPPIVQATNATIIQLPANLELSATDVANIIQAISAATSRATPQLANVTLSPAASTTSSSRNVDADDDDDDGDLFVDVESIEVAIDGKDRRKAHVEFYRKMKAMRQRERTLTCARCNKKVDNIENSIQTHVSEHADAGGYQCRLCGWQSNDKYRIYDHMRTSHPTKIDKFADKRDMPKMCETLAECFPRVNVRPRKEIDKGPEKYLAEILQETSQLHQRERQCAICRASVRTEKGAMIRHVQGAHTLKCKTCKVILTSIDEQLTHQKEKHDQRDPKMSVHYAPSAALACLQPSLEKCFPRGFQIIP</sequence>
<evidence type="ECO:0000313" key="3">
    <source>
        <dbReference type="EMBL" id="CAB3405432.1"/>
    </source>
</evidence>
<dbReference type="Proteomes" id="UP000494206">
    <property type="component" value="Unassembled WGS sequence"/>
</dbReference>
<dbReference type="PROSITE" id="PS00028">
    <property type="entry name" value="ZINC_FINGER_C2H2_1"/>
    <property type="match status" value="1"/>
</dbReference>
<proteinExistence type="predicted"/>
<evidence type="ECO:0000259" key="2">
    <source>
        <dbReference type="PROSITE" id="PS00028"/>
    </source>
</evidence>
<dbReference type="Gene3D" id="3.30.160.60">
    <property type="entry name" value="Classic Zinc Finger"/>
    <property type="match status" value="1"/>
</dbReference>
<dbReference type="EMBL" id="CADEPM010000004">
    <property type="protein sequence ID" value="CAB3405432.1"/>
    <property type="molecule type" value="Genomic_DNA"/>
</dbReference>
<reference evidence="3 4" key="1">
    <citation type="submission" date="2020-04" db="EMBL/GenBank/DDBJ databases">
        <authorList>
            <person name="Laetsch R D."/>
            <person name="Stevens L."/>
            <person name="Kumar S."/>
            <person name="Blaxter L. M."/>
        </authorList>
    </citation>
    <scope>NUCLEOTIDE SEQUENCE [LARGE SCALE GENOMIC DNA]</scope>
</reference>
<feature type="region of interest" description="Disordered" evidence="1">
    <location>
        <begin position="1"/>
        <end position="23"/>
    </location>
</feature>
<feature type="compositionally biased region" description="Polar residues" evidence="1">
    <location>
        <begin position="1"/>
        <end position="21"/>
    </location>
</feature>
<name>A0A8S1EZA7_9PELO</name>
<feature type="region of interest" description="Disordered" evidence="1">
    <location>
        <begin position="152"/>
        <end position="173"/>
    </location>
</feature>
<dbReference type="AlphaFoldDB" id="A0A8S1EZA7"/>
<comment type="caution">
    <text evidence="3">The sequence shown here is derived from an EMBL/GenBank/DDBJ whole genome shotgun (WGS) entry which is preliminary data.</text>
</comment>